<protein>
    <submittedName>
        <fullName evidence="3">Threonine/homoserine efflux transporter RhtA</fullName>
    </submittedName>
</protein>
<dbReference type="OrthoDB" id="3180815at2"/>
<dbReference type="InterPro" id="IPR000620">
    <property type="entry name" value="EamA_dom"/>
</dbReference>
<feature type="transmembrane region" description="Helical" evidence="1">
    <location>
        <begin position="275"/>
        <end position="293"/>
    </location>
</feature>
<feature type="transmembrane region" description="Helical" evidence="1">
    <location>
        <begin position="69"/>
        <end position="91"/>
    </location>
</feature>
<dbReference type="PANTHER" id="PTHR22911:SF137">
    <property type="entry name" value="SOLUTE CARRIER FAMILY 35 MEMBER G2-RELATED"/>
    <property type="match status" value="1"/>
</dbReference>
<dbReference type="PANTHER" id="PTHR22911">
    <property type="entry name" value="ACYL-MALONYL CONDENSING ENZYME-RELATED"/>
    <property type="match status" value="1"/>
</dbReference>
<dbReference type="RefSeq" id="WP_073229331.1">
    <property type="nucleotide sequence ID" value="NZ_FQUQ01000001.1"/>
</dbReference>
<dbReference type="InterPro" id="IPR037185">
    <property type="entry name" value="EmrE-like"/>
</dbReference>
<keyword evidence="1" id="KW-0812">Transmembrane</keyword>
<feature type="transmembrane region" description="Helical" evidence="1">
    <location>
        <begin position="189"/>
        <end position="207"/>
    </location>
</feature>
<dbReference type="AlphaFoldDB" id="A0A1M4TIC4"/>
<keyword evidence="1" id="KW-1133">Transmembrane helix</keyword>
<feature type="transmembrane region" description="Helical" evidence="1">
    <location>
        <begin position="39"/>
        <end position="57"/>
    </location>
</feature>
<sequence length="302" mass="32649">MIKIKYIIMVFAGACSYGFLSTFVKLAYKEGYSPSEISFSQAFIGMIALWLLVLISGKKNGNVAIRTGNWSSFLALLLTGITIGLTTFTYYVSVKYIPASVAIVFLMQFVWIGVFLEWLVFKKKPTPMQLMTVLLIITGTVLASGMLTEFKTNLSLKGILYALLSSLLYAIYIVGNSRVGKSVAALQKSAIIVTGSAAGIFFFNVQALAGSAHILDPDLGKWALFLALFGTIIPPVLFAKGISQIGAGISAIIMAVELPVAIVCSYVILKEQVSFLQWTGVLLMLLSIVLLNIPATEKDKGT</sequence>
<dbReference type="GO" id="GO:0016020">
    <property type="term" value="C:membrane"/>
    <property type="evidence" value="ECO:0007669"/>
    <property type="project" value="InterPro"/>
</dbReference>
<feature type="transmembrane region" description="Helical" evidence="1">
    <location>
        <begin position="128"/>
        <end position="147"/>
    </location>
</feature>
<evidence type="ECO:0000313" key="4">
    <source>
        <dbReference type="Proteomes" id="UP000184287"/>
    </source>
</evidence>
<reference evidence="4" key="1">
    <citation type="submission" date="2016-11" db="EMBL/GenBank/DDBJ databases">
        <authorList>
            <person name="Varghese N."/>
            <person name="Submissions S."/>
        </authorList>
    </citation>
    <scope>NUCLEOTIDE SEQUENCE [LARGE SCALE GENOMIC DNA]</scope>
    <source>
        <strain evidence="4">DSM 16990</strain>
    </source>
</reference>
<feature type="transmembrane region" description="Helical" evidence="1">
    <location>
        <begin position="219"/>
        <end position="238"/>
    </location>
</feature>
<evidence type="ECO:0000259" key="2">
    <source>
        <dbReference type="Pfam" id="PF00892"/>
    </source>
</evidence>
<feature type="transmembrane region" description="Helical" evidence="1">
    <location>
        <begin position="159"/>
        <end position="177"/>
    </location>
</feature>
<organism evidence="3 4">
    <name type="scientific">Pedobacter caeni</name>
    <dbReference type="NCBI Taxonomy" id="288992"/>
    <lineage>
        <taxon>Bacteria</taxon>
        <taxon>Pseudomonadati</taxon>
        <taxon>Bacteroidota</taxon>
        <taxon>Sphingobacteriia</taxon>
        <taxon>Sphingobacteriales</taxon>
        <taxon>Sphingobacteriaceae</taxon>
        <taxon>Pedobacter</taxon>
    </lineage>
</organism>
<gene>
    <name evidence="3" type="ORF">SAMN04488522_101206</name>
</gene>
<dbReference type="SUPFAM" id="SSF103481">
    <property type="entry name" value="Multidrug resistance efflux transporter EmrE"/>
    <property type="match status" value="2"/>
</dbReference>
<evidence type="ECO:0000256" key="1">
    <source>
        <dbReference type="SAM" id="Phobius"/>
    </source>
</evidence>
<dbReference type="Gene3D" id="1.10.3730.20">
    <property type="match status" value="1"/>
</dbReference>
<proteinExistence type="predicted"/>
<feature type="domain" description="EamA" evidence="2">
    <location>
        <begin position="157"/>
        <end position="292"/>
    </location>
</feature>
<feature type="transmembrane region" description="Helical" evidence="1">
    <location>
        <begin position="245"/>
        <end position="269"/>
    </location>
</feature>
<evidence type="ECO:0000313" key="3">
    <source>
        <dbReference type="EMBL" id="SHE44233.1"/>
    </source>
</evidence>
<name>A0A1M4TIC4_9SPHI</name>
<dbReference type="Proteomes" id="UP000184287">
    <property type="component" value="Unassembled WGS sequence"/>
</dbReference>
<feature type="domain" description="EamA" evidence="2">
    <location>
        <begin position="5"/>
        <end position="144"/>
    </location>
</feature>
<feature type="transmembrane region" description="Helical" evidence="1">
    <location>
        <begin position="97"/>
        <end position="121"/>
    </location>
</feature>
<feature type="transmembrane region" description="Helical" evidence="1">
    <location>
        <begin position="7"/>
        <end position="27"/>
    </location>
</feature>
<dbReference type="Pfam" id="PF00892">
    <property type="entry name" value="EamA"/>
    <property type="match status" value="2"/>
</dbReference>
<dbReference type="STRING" id="288992.SAMN04488522_101206"/>
<dbReference type="EMBL" id="FQUQ01000001">
    <property type="protein sequence ID" value="SHE44233.1"/>
    <property type="molecule type" value="Genomic_DNA"/>
</dbReference>
<keyword evidence="4" id="KW-1185">Reference proteome</keyword>
<accession>A0A1M4TIC4</accession>
<keyword evidence="1" id="KW-0472">Membrane</keyword>